<feature type="transmembrane region" description="Helical" evidence="2">
    <location>
        <begin position="74"/>
        <end position="100"/>
    </location>
</feature>
<evidence type="ECO:0000256" key="2">
    <source>
        <dbReference type="SAM" id="Phobius"/>
    </source>
</evidence>
<dbReference type="EMBL" id="CP159925">
    <property type="protein sequence ID" value="XCO77114.1"/>
    <property type="molecule type" value="Genomic_DNA"/>
</dbReference>
<reference evidence="4" key="2">
    <citation type="submission" date="2024-06" db="EMBL/GenBank/DDBJ databases">
        <authorList>
            <person name="Li S."/>
        </authorList>
    </citation>
    <scope>NUCLEOTIDE SEQUENCE</scope>
    <source>
        <strain evidence="4">SR10</strain>
    </source>
</reference>
<gene>
    <name evidence="4" type="ORF">ABU614_10120</name>
    <name evidence="3" type="ORF">V2J18_03370</name>
</gene>
<name>A0AAU8MZU2_9GAMM</name>
<dbReference type="RefSeq" id="WP_064748757.1">
    <property type="nucleotide sequence ID" value="NZ_CP159925.1"/>
</dbReference>
<keyword evidence="5" id="KW-1185">Reference proteome</keyword>
<keyword evidence="2" id="KW-1133">Transmembrane helix</keyword>
<evidence type="ECO:0000313" key="5">
    <source>
        <dbReference type="Proteomes" id="UP001387215"/>
    </source>
</evidence>
<evidence type="ECO:0000313" key="3">
    <source>
        <dbReference type="EMBL" id="MEI2453713.1"/>
    </source>
</evidence>
<dbReference type="EMBL" id="JBANDL010000002">
    <property type="protein sequence ID" value="MEI2453713.1"/>
    <property type="molecule type" value="Genomic_DNA"/>
</dbReference>
<protein>
    <submittedName>
        <fullName evidence="4">Phage holin family protein</fullName>
    </submittedName>
</protein>
<feature type="transmembrane region" description="Helical" evidence="2">
    <location>
        <begin position="106"/>
        <end position="128"/>
    </location>
</feature>
<accession>A0AAU8MZU2</accession>
<dbReference type="AlphaFoldDB" id="A0AAU8MZU2"/>
<reference evidence="3 5" key="1">
    <citation type="submission" date="2024-02" db="EMBL/GenBank/DDBJ databases">
        <title>Lysobacter Genome Sequencing and Mining.</title>
        <authorList>
            <person name="Bierman J."/>
            <person name="Walker M.C."/>
        </authorList>
    </citation>
    <scope>NUCLEOTIDE SEQUENCE [LARGE SCALE GENOMIC DNA]</scope>
    <source>
        <strain evidence="3 5">PB6250</strain>
    </source>
</reference>
<sequence length="174" mass="18597">MSDPHRPADDPAPDDGAAPDPAAPGPRSPSIEEAYREIRDAGREGLEAAIDTGRALRGLLIADFALARSALGRALLWVSVAIVFGASSWLLLMAALIALLQGVLGWSWLGSMSAAAGLSLAVAAVGVWRAIHYFEYTRLHATRRQLRRLGLGDLDEDQLQAHLAADAARRQERA</sequence>
<organism evidence="4">
    <name type="scientific">Lysobacter firmicutimachus</name>
    <dbReference type="NCBI Taxonomy" id="1792846"/>
    <lineage>
        <taxon>Bacteria</taxon>
        <taxon>Pseudomonadati</taxon>
        <taxon>Pseudomonadota</taxon>
        <taxon>Gammaproteobacteria</taxon>
        <taxon>Lysobacterales</taxon>
        <taxon>Lysobacteraceae</taxon>
        <taxon>Lysobacter</taxon>
    </lineage>
</organism>
<evidence type="ECO:0000256" key="1">
    <source>
        <dbReference type="SAM" id="MobiDB-lite"/>
    </source>
</evidence>
<proteinExistence type="predicted"/>
<keyword evidence="2" id="KW-0812">Transmembrane</keyword>
<feature type="region of interest" description="Disordered" evidence="1">
    <location>
        <begin position="1"/>
        <end position="30"/>
    </location>
</feature>
<evidence type="ECO:0000313" key="4">
    <source>
        <dbReference type="EMBL" id="XCO77114.1"/>
    </source>
</evidence>
<dbReference type="Proteomes" id="UP001387215">
    <property type="component" value="Unassembled WGS sequence"/>
</dbReference>
<keyword evidence="2" id="KW-0472">Membrane</keyword>